<evidence type="ECO:0000259" key="14">
    <source>
        <dbReference type="Pfam" id="PF00899"/>
    </source>
</evidence>
<keyword evidence="16" id="KW-1185">Reference proteome</keyword>
<dbReference type="GO" id="GO:0008146">
    <property type="term" value="F:sulfotransferase activity"/>
    <property type="evidence" value="ECO:0007669"/>
    <property type="project" value="TreeGrafter"/>
</dbReference>
<dbReference type="PANTHER" id="PTHR10953:SF102">
    <property type="entry name" value="ADENYLYLTRANSFERASE AND SULFURTRANSFERASE MOCS3"/>
    <property type="match status" value="1"/>
</dbReference>
<evidence type="ECO:0000313" key="15">
    <source>
        <dbReference type="EMBL" id="KTD64084.1"/>
    </source>
</evidence>
<evidence type="ECO:0000256" key="10">
    <source>
        <dbReference type="ARBA" id="ARBA00073635"/>
    </source>
</evidence>
<evidence type="ECO:0000313" key="16">
    <source>
        <dbReference type="Proteomes" id="UP000054877"/>
    </source>
</evidence>
<dbReference type="GO" id="GO:0008641">
    <property type="term" value="F:ubiquitin-like modifier activating enzyme activity"/>
    <property type="evidence" value="ECO:0007669"/>
    <property type="project" value="InterPro"/>
</dbReference>
<dbReference type="InterPro" id="IPR045886">
    <property type="entry name" value="ThiF/MoeB/HesA"/>
</dbReference>
<dbReference type="RefSeq" id="WP_058483513.1">
    <property type="nucleotide sequence ID" value="NZ_CAAAII010000001.1"/>
</dbReference>
<dbReference type="CDD" id="cd00757">
    <property type="entry name" value="ThiF_MoeB_HesA_family"/>
    <property type="match status" value="1"/>
</dbReference>
<dbReference type="PATRIC" id="fig|452.5.peg.1762"/>
<feature type="domain" description="THIF-type NAD/FAD binding fold" evidence="14">
    <location>
        <begin position="14"/>
        <end position="248"/>
    </location>
</feature>
<dbReference type="GO" id="GO:0061605">
    <property type="term" value="F:molybdopterin-synthase adenylyltransferase activity"/>
    <property type="evidence" value="ECO:0007669"/>
    <property type="project" value="UniProtKB-EC"/>
</dbReference>
<proteinExistence type="inferred from homology"/>
<dbReference type="GO" id="GO:0005829">
    <property type="term" value="C:cytosol"/>
    <property type="evidence" value="ECO:0007669"/>
    <property type="project" value="TreeGrafter"/>
</dbReference>
<dbReference type="Gene3D" id="3.40.50.720">
    <property type="entry name" value="NAD(P)-binding Rossmann-like Domain"/>
    <property type="match status" value="1"/>
</dbReference>
<dbReference type="InterPro" id="IPR000594">
    <property type="entry name" value="ThiF_NAD_FAD-bd"/>
</dbReference>
<dbReference type="AlphaFoldDB" id="A0A0W0Z4M5"/>
<name>A0A0W0Z4M5_LEGSP</name>
<dbReference type="EMBL" id="LNYX01000014">
    <property type="protein sequence ID" value="KTD64084.1"/>
    <property type="molecule type" value="Genomic_DNA"/>
</dbReference>
<reference evidence="15 16" key="1">
    <citation type="submission" date="2015-11" db="EMBL/GenBank/DDBJ databases">
        <title>Genomic analysis of 38 Legionella species identifies large and diverse effector repertoires.</title>
        <authorList>
            <person name="Burstein D."/>
            <person name="Amaro F."/>
            <person name="Zusman T."/>
            <person name="Lifshitz Z."/>
            <person name="Cohen O."/>
            <person name="Gilbert J.A."/>
            <person name="Pupko T."/>
            <person name="Shuman H.A."/>
            <person name="Segal G."/>
        </authorList>
    </citation>
    <scope>NUCLEOTIDE SEQUENCE [LARGE SCALE GENOMIC DNA]</scope>
    <source>
        <strain evidence="15 16">Mt.St.Helens-9</strain>
    </source>
</reference>
<comment type="subunit">
    <text evidence="8">Homodimer. Forms a stable heterotetrameric complex of 2 MoeB and 2 MoaD during adenylation of MoaD.</text>
</comment>
<sequence length="259" mass="28169">MSSNRFSAQELIRYSRQMALEEIGFSGQQKLKAARVLCAGLGGLGSPLSLYLAAAGVGTIGLVDGDRVEVGNLHRQILYRSSQVDESKALSAQKQLLSLNPCITVNVYPEKLTADNAVDIIGQYDIIADGTDNFKTRYLIHDVCFQLEKPYVYASVSQFTGYCSIFSGGQGPCLRCVFPQSPQEQATMDCNGNGVLGMLPGMLGIIQATEIMKWLVQAGQSLNNRLLKVDLLNMIFKDIRLARNPDCKLCASTSSCIPS</sequence>
<dbReference type="PANTHER" id="PTHR10953">
    <property type="entry name" value="UBIQUITIN-ACTIVATING ENZYME E1"/>
    <property type="match status" value="1"/>
</dbReference>
<evidence type="ECO:0000256" key="2">
    <source>
        <dbReference type="ARBA" id="ARBA00009919"/>
    </source>
</evidence>
<dbReference type="EC" id="2.7.7.80" evidence="9"/>
<evidence type="ECO:0000256" key="6">
    <source>
        <dbReference type="ARBA" id="ARBA00052218"/>
    </source>
</evidence>
<evidence type="ECO:0000256" key="12">
    <source>
        <dbReference type="ARBA" id="ARBA00075328"/>
    </source>
</evidence>
<evidence type="ECO:0000256" key="13">
    <source>
        <dbReference type="ARBA" id="ARBA00078531"/>
    </source>
</evidence>
<protein>
    <recommendedName>
        <fullName evidence="10">Molybdopterin-synthase adenylyltransferase</fullName>
        <ecNumber evidence="9">2.7.7.80</ecNumber>
    </recommendedName>
    <alternativeName>
        <fullName evidence="13">MoaD protein adenylase</fullName>
    </alternativeName>
    <alternativeName>
        <fullName evidence="11">Molybdopterin-converting factor subunit 1 adenylase</fullName>
    </alternativeName>
    <alternativeName>
        <fullName evidence="12">Sulfur carrier protein MoaD adenylyltransferase</fullName>
    </alternativeName>
</protein>
<dbReference type="Pfam" id="PF00899">
    <property type="entry name" value="ThiF"/>
    <property type="match status" value="1"/>
</dbReference>
<organism evidence="15 16">
    <name type="scientific">Legionella spiritensis</name>
    <dbReference type="NCBI Taxonomy" id="452"/>
    <lineage>
        <taxon>Bacteria</taxon>
        <taxon>Pseudomonadati</taxon>
        <taxon>Pseudomonadota</taxon>
        <taxon>Gammaproteobacteria</taxon>
        <taxon>Legionellales</taxon>
        <taxon>Legionellaceae</taxon>
        <taxon>Legionella</taxon>
    </lineage>
</organism>
<comment type="caution">
    <text evidence="15">The sequence shown here is derived from an EMBL/GenBank/DDBJ whole genome shotgun (WGS) entry which is preliminary data.</text>
</comment>
<dbReference type="GO" id="GO:0004792">
    <property type="term" value="F:thiosulfate-cyanide sulfurtransferase activity"/>
    <property type="evidence" value="ECO:0007669"/>
    <property type="project" value="TreeGrafter"/>
</dbReference>
<dbReference type="STRING" id="452.Lspi_1603"/>
<evidence type="ECO:0000256" key="1">
    <source>
        <dbReference type="ARBA" id="ARBA00005046"/>
    </source>
</evidence>
<comment type="function">
    <text evidence="7">Catalyzes the adenylation by ATP of the carboxyl group of the C-terminal glycine of sulfur carrier protein MoaD.</text>
</comment>
<keyword evidence="3" id="KW-0808">Transferase</keyword>
<evidence type="ECO:0000256" key="7">
    <source>
        <dbReference type="ARBA" id="ARBA00055169"/>
    </source>
</evidence>
<dbReference type="InterPro" id="IPR035985">
    <property type="entry name" value="Ubiquitin-activating_enz"/>
</dbReference>
<accession>A0A0W0Z4M5</accession>
<dbReference type="OrthoDB" id="9804286at2"/>
<dbReference type="SUPFAM" id="SSF69572">
    <property type="entry name" value="Activating enzymes of the ubiquitin-like proteins"/>
    <property type="match status" value="1"/>
</dbReference>
<dbReference type="Proteomes" id="UP000054877">
    <property type="component" value="Unassembled WGS sequence"/>
</dbReference>
<dbReference type="GO" id="GO:0005524">
    <property type="term" value="F:ATP binding"/>
    <property type="evidence" value="ECO:0007669"/>
    <property type="project" value="UniProtKB-KW"/>
</dbReference>
<evidence type="ECO:0000256" key="4">
    <source>
        <dbReference type="ARBA" id="ARBA00022741"/>
    </source>
</evidence>
<evidence type="ECO:0000256" key="5">
    <source>
        <dbReference type="ARBA" id="ARBA00022840"/>
    </source>
</evidence>
<evidence type="ECO:0000256" key="9">
    <source>
        <dbReference type="ARBA" id="ARBA00066884"/>
    </source>
</evidence>
<comment type="similarity">
    <text evidence="2">Belongs to the HesA/MoeB/ThiF family.</text>
</comment>
<comment type="pathway">
    <text evidence="1">Cofactor biosynthesis; molybdopterin biosynthesis.</text>
</comment>
<comment type="catalytic activity">
    <reaction evidence="6">
        <text>[molybdopterin-synthase sulfur-carrier protein]-C-terminal Gly-Gly + ATP + H(+) = [molybdopterin-synthase sulfur-carrier protein]-C-terminal Gly-Gly-AMP + diphosphate</text>
        <dbReference type="Rhea" id="RHEA:43616"/>
        <dbReference type="Rhea" id="RHEA-COMP:12159"/>
        <dbReference type="Rhea" id="RHEA-COMP:12202"/>
        <dbReference type="ChEBI" id="CHEBI:15378"/>
        <dbReference type="ChEBI" id="CHEBI:30616"/>
        <dbReference type="ChEBI" id="CHEBI:33019"/>
        <dbReference type="ChEBI" id="CHEBI:90618"/>
        <dbReference type="ChEBI" id="CHEBI:90778"/>
        <dbReference type="EC" id="2.7.7.80"/>
    </reaction>
</comment>
<evidence type="ECO:0000256" key="8">
    <source>
        <dbReference type="ARBA" id="ARBA00063809"/>
    </source>
</evidence>
<keyword evidence="5" id="KW-0067">ATP-binding</keyword>
<evidence type="ECO:0000256" key="3">
    <source>
        <dbReference type="ARBA" id="ARBA00022679"/>
    </source>
</evidence>
<evidence type="ECO:0000256" key="11">
    <source>
        <dbReference type="ARBA" id="ARBA00075110"/>
    </source>
</evidence>
<keyword evidence="4" id="KW-0547">Nucleotide-binding</keyword>
<dbReference type="FunFam" id="3.40.50.720:FF:000033">
    <property type="entry name" value="Adenylyltransferase and sulfurtransferase MOCS3"/>
    <property type="match status" value="1"/>
</dbReference>
<gene>
    <name evidence="15" type="ORF">Lspi_1603</name>
</gene>